<dbReference type="Gene3D" id="3.30.70.100">
    <property type="match status" value="2"/>
</dbReference>
<proteinExistence type="predicted"/>
<comment type="caution">
    <text evidence="2">The sequence shown here is derived from an EMBL/GenBank/DDBJ whole genome shotgun (WGS) entry which is preliminary data.</text>
</comment>
<dbReference type="AlphaFoldDB" id="A0A1V9G9R9"/>
<feature type="domain" description="NIPSNAP" evidence="1">
    <location>
        <begin position="155"/>
        <end position="258"/>
    </location>
</feature>
<gene>
    <name evidence="2" type="ORF">A3860_02865</name>
</gene>
<protein>
    <submittedName>
        <fullName evidence="2">NIPSNAP family containing protein</fullName>
    </submittedName>
</protein>
<keyword evidence="3" id="KW-1185">Reference proteome</keyword>
<evidence type="ECO:0000259" key="1">
    <source>
        <dbReference type="Pfam" id="PF07978"/>
    </source>
</evidence>
<dbReference type="RefSeq" id="WP_081145008.1">
    <property type="nucleotide sequence ID" value="NZ_LVYD01000001.1"/>
</dbReference>
<dbReference type="Proteomes" id="UP000192796">
    <property type="component" value="Unassembled WGS sequence"/>
</dbReference>
<dbReference type="Pfam" id="PF07978">
    <property type="entry name" value="NIPSNAP"/>
    <property type="match status" value="1"/>
</dbReference>
<accession>A0A1V9G9R9</accession>
<dbReference type="InterPro" id="IPR012577">
    <property type="entry name" value="NIPSNAP"/>
</dbReference>
<dbReference type="InterPro" id="IPR011008">
    <property type="entry name" value="Dimeric_a/b-barrel"/>
</dbReference>
<dbReference type="OrthoDB" id="192769at2"/>
<reference evidence="2 3" key="1">
    <citation type="submission" date="2016-03" db="EMBL/GenBank/DDBJ databases">
        <title>Niastella vici sp. nov., isolated from farmland soil.</title>
        <authorList>
            <person name="Chen L."/>
            <person name="Wang D."/>
            <person name="Yang S."/>
            <person name="Wang G."/>
        </authorList>
    </citation>
    <scope>NUCLEOTIDE SEQUENCE [LARGE SCALE GENOMIC DNA]</scope>
    <source>
        <strain evidence="2 3">DJ57</strain>
    </source>
</reference>
<evidence type="ECO:0000313" key="2">
    <source>
        <dbReference type="EMBL" id="OQP67310.1"/>
    </source>
</evidence>
<evidence type="ECO:0000313" key="3">
    <source>
        <dbReference type="Proteomes" id="UP000192796"/>
    </source>
</evidence>
<dbReference type="EMBL" id="LVYD01000001">
    <property type="protein sequence ID" value="OQP67310.1"/>
    <property type="molecule type" value="Genomic_DNA"/>
</dbReference>
<name>A0A1V9G9R9_9BACT</name>
<organism evidence="2 3">
    <name type="scientific">Niastella vici</name>
    <dbReference type="NCBI Taxonomy" id="1703345"/>
    <lineage>
        <taxon>Bacteria</taxon>
        <taxon>Pseudomonadati</taxon>
        <taxon>Bacteroidota</taxon>
        <taxon>Chitinophagia</taxon>
        <taxon>Chitinophagales</taxon>
        <taxon>Chitinophagaceae</taxon>
        <taxon>Niastella</taxon>
    </lineage>
</organism>
<dbReference type="STRING" id="1703345.A3860_02865"/>
<dbReference type="SUPFAM" id="SSF54909">
    <property type="entry name" value="Dimeric alpha+beta barrel"/>
    <property type="match status" value="2"/>
</dbReference>
<sequence length="259" mass="29887">MKRRKFIEHAALTSSAVLLGQATLANSSKAEKKELYEWREYEIHFGSNQNLLHEYLEKSLIPALNKFGVKTVGVFKEIGKTEPAKVYVLIVYPTFEDYLSINASVQRDEDFLKNSTAWRQVPADKPVFNRVNTSLLLAFDGMPAIKVPAKEQRIFELRTYEGYSEDAVQRKIKMFNKEEFPIFYRTKLTPVFFGEVLAGPNLPCLTYMITFKNMEERDKNWAAFSADADWKKVSAEPQYANTVSNIRRVFLEPVPYSQV</sequence>